<sequence length="323" mass="36349">MPICLTNPARIMQLIKRDMTPGSPTFGQDEIVLDLLGPHGGEQGIHLLEGSWDDLFHAPITQVRESWAYQEGSTLDDIPRVDERICKIRLGTVGRTTQLWEQIDDLLWRVLGPRWDCYLRAYSTISEPRELRLRWERAPKPLTTRDPGTTRALAWEVSTLSTDPYWYAQELAYSIKRSEMTEIDPETGDPEDDTGVWQGTIPMLNPADVECWPQYSSSQLEADTVVWLPDGLSGRTVKVPQIGSLGPGREFLVRTYPLDETLLVRDDSQAWAEMNGVAFESAIPAGTGSPVQVPIRIQGGTPDTEIKAFYPQRYTRFMGGEAV</sequence>
<dbReference type="RefSeq" id="WP_195129520.1">
    <property type="nucleotide sequence ID" value="NZ_JADLQX010000007.1"/>
</dbReference>
<keyword evidence="2" id="KW-1185">Reference proteome</keyword>
<evidence type="ECO:0008006" key="3">
    <source>
        <dbReference type="Google" id="ProtNLM"/>
    </source>
</evidence>
<proteinExistence type="predicted"/>
<comment type="caution">
    <text evidence="1">The sequence shown here is derived from an EMBL/GenBank/DDBJ whole genome shotgun (WGS) entry which is preliminary data.</text>
</comment>
<organism evidence="1 2">
    <name type="scientific">Nocardia amamiensis</name>
    <dbReference type="NCBI Taxonomy" id="404578"/>
    <lineage>
        <taxon>Bacteria</taxon>
        <taxon>Bacillati</taxon>
        <taxon>Actinomycetota</taxon>
        <taxon>Actinomycetes</taxon>
        <taxon>Mycobacteriales</taxon>
        <taxon>Nocardiaceae</taxon>
        <taxon>Nocardia</taxon>
    </lineage>
</organism>
<dbReference type="Proteomes" id="UP000702209">
    <property type="component" value="Unassembled WGS sequence"/>
</dbReference>
<evidence type="ECO:0000313" key="1">
    <source>
        <dbReference type="EMBL" id="MBF6298211.1"/>
    </source>
</evidence>
<accession>A0ABS0CPL9</accession>
<evidence type="ECO:0000313" key="2">
    <source>
        <dbReference type="Proteomes" id="UP000702209"/>
    </source>
</evidence>
<protein>
    <recommendedName>
        <fullName evidence="3">Minor tail protein</fullName>
    </recommendedName>
</protein>
<dbReference type="EMBL" id="JADLQX010000007">
    <property type="protein sequence ID" value="MBF6298211.1"/>
    <property type="molecule type" value="Genomic_DNA"/>
</dbReference>
<gene>
    <name evidence="1" type="ORF">IU459_11735</name>
</gene>
<reference evidence="1 2" key="1">
    <citation type="submission" date="2020-10" db="EMBL/GenBank/DDBJ databases">
        <title>Identification of Nocardia species via Next-generation sequencing and recognition of intraspecies genetic diversity.</title>
        <authorList>
            <person name="Li P."/>
            <person name="Li P."/>
            <person name="Lu B."/>
        </authorList>
    </citation>
    <scope>NUCLEOTIDE SEQUENCE [LARGE SCALE GENOMIC DNA]</scope>
    <source>
        <strain evidence="1 2">BJ06-0157</strain>
    </source>
</reference>
<name>A0ABS0CPL9_9NOCA</name>